<name>A0A3N0YGI5_ANAGA</name>
<feature type="compositionally biased region" description="Basic and acidic residues" evidence="1">
    <location>
        <begin position="18"/>
        <end position="27"/>
    </location>
</feature>
<evidence type="ECO:0000256" key="1">
    <source>
        <dbReference type="SAM" id="MobiDB-lite"/>
    </source>
</evidence>
<dbReference type="AlphaFoldDB" id="A0A3N0YGI5"/>
<protein>
    <submittedName>
        <fullName evidence="2">Uncharacterized protein</fullName>
    </submittedName>
</protein>
<comment type="caution">
    <text evidence="2">The sequence shown here is derived from an EMBL/GenBank/DDBJ whole genome shotgun (WGS) entry which is preliminary data.</text>
</comment>
<accession>A0A3N0YGI5</accession>
<feature type="compositionally biased region" description="Basic and acidic residues" evidence="1">
    <location>
        <begin position="1"/>
        <end position="11"/>
    </location>
</feature>
<evidence type="ECO:0000313" key="2">
    <source>
        <dbReference type="EMBL" id="ROL44908.1"/>
    </source>
</evidence>
<organism evidence="2 3">
    <name type="scientific">Anabarilius grahami</name>
    <name type="common">Kanglang fish</name>
    <name type="synonym">Barilius grahami</name>
    <dbReference type="NCBI Taxonomy" id="495550"/>
    <lineage>
        <taxon>Eukaryota</taxon>
        <taxon>Metazoa</taxon>
        <taxon>Chordata</taxon>
        <taxon>Craniata</taxon>
        <taxon>Vertebrata</taxon>
        <taxon>Euteleostomi</taxon>
        <taxon>Actinopterygii</taxon>
        <taxon>Neopterygii</taxon>
        <taxon>Teleostei</taxon>
        <taxon>Ostariophysi</taxon>
        <taxon>Cypriniformes</taxon>
        <taxon>Xenocyprididae</taxon>
        <taxon>Xenocypridinae</taxon>
        <taxon>Xenocypridinae incertae sedis</taxon>
        <taxon>Anabarilius</taxon>
    </lineage>
</organism>
<sequence length="316" mass="36470">MKRTKEVRENEINEEDEQRWGKGERSEEIKMDTELPEEYYHGLEDLPWNLNSLEQLLYISLPAWIQKALLCNLAEQFGIWTFHNNILPCRLISYTLLPYTLPATTVISFIYRFFCWVKKIPLQALNAGREFKEDVIVHLRFALARLRGLLTNRFLLLQIPPLVPMPALFLAPWSCLPPLSLTFLPCSSFPLLSLALRFLPCRLPTSTSKKQLERSSQTQPPSFRQRSFLCIQLAGSGSFCKKTDNIIITDAKPLSSTFLLQLNLELKMDSHSETPQLQKNKLDYDGGLLLDFDKHRNAEDDLSSPCISYMDVQEED</sequence>
<feature type="region of interest" description="Disordered" evidence="1">
    <location>
        <begin position="1"/>
        <end position="27"/>
    </location>
</feature>
<reference evidence="2 3" key="1">
    <citation type="submission" date="2018-10" db="EMBL/GenBank/DDBJ databases">
        <title>Genome assembly for a Yunnan-Guizhou Plateau 3E fish, Anabarilius grahami (Regan), and its evolutionary and genetic applications.</title>
        <authorList>
            <person name="Jiang W."/>
        </authorList>
    </citation>
    <scope>NUCLEOTIDE SEQUENCE [LARGE SCALE GENOMIC DNA]</scope>
    <source>
        <strain evidence="2">AG-KIZ</strain>
        <tissue evidence="2">Muscle</tissue>
    </source>
</reference>
<proteinExistence type="predicted"/>
<dbReference type="EMBL" id="RJVU01043279">
    <property type="protein sequence ID" value="ROL44908.1"/>
    <property type="molecule type" value="Genomic_DNA"/>
</dbReference>
<dbReference type="Proteomes" id="UP000281406">
    <property type="component" value="Unassembled WGS sequence"/>
</dbReference>
<keyword evidence="3" id="KW-1185">Reference proteome</keyword>
<evidence type="ECO:0000313" key="3">
    <source>
        <dbReference type="Proteomes" id="UP000281406"/>
    </source>
</evidence>
<dbReference type="OrthoDB" id="8960301at2759"/>
<gene>
    <name evidence="2" type="ORF">DPX16_9120</name>
</gene>